<evidence type="ECO:0000313" key="2">
    <source>
        <dbReference type="EMBL" id="ASE99928.1"/>
    </source>
</evidence>
<sequence>MATTDLSIAQYIASAERNLRSSLMPPGYFAKQTYLQVSDVFTATYGRKVWDALNNQTRFWNILRKVQWGPTTGWRVRSDRGSNRSRPVTETGSLPTVDVSAYQNVDSAPRIMATDFGVSLKSQIMSGLEGGMGDNLAVEQEAAARDHIKELNQELLLRAEGIVTTGGASATAAVLGAGNTFRIGDTISDTGLSDASKVISGISGNVLTYTGGGNLTDGAVAYVKARAGLTSLDDIVNQDGVVKAAVTLSTGADVYNQTTRTAGTYNAAATVLHNSGTARNLTLSLLDQAIREVRVNGADPDVILMGYDQFDRLSSLLQAQQRYMDWGEFVVKVGDESTLPGSHAGFQVATYRGIPVIVDPDVQTSFTAADAEMGSNVYVIDTRYLELAVAAPTQYIDNRDFFQANAFVLRGLFYTIGELRALRMDAHSKITDLNA</sequence>
<accession>A0A218MKW7</accession>
<proteinExistence type="predicted"/>
<dbReference type="Pfam" id="PF17236">
    <property type="entry name" value="SU10_MCP"/>
    <property type="match status" value="1"/>
</dbReference>
<dbReference type="InterPro" id="IPR035198">
    <property type="entry name" value="SU10_MCP"/>
</dbReference>
<organism evidence="2">
    <name type="scientific">uncultured virus</name>
    <dbReference type="NCBI Taxonomy" id="340016"/>
    <lineage>
        <taxon>Viruses</taxon>
        <taxon>environmental samples</taxon>
    </lineage>
</organism>
<reference evidence="2" key="2">
    <citation type="journal article" date="2017" name="Nat. Commun.">
        <title>Single-virus genomics reveals hidden cosmopolitan and abundant viruses.</title>
        <authorList>
            <person name="Martinez-Hernandez F."/>
            <person name="Fornas O."/>
            <person name="Lluesma Gomez M."/>
            <person name="Bolduc B."/>
            <person name="de la Cruz Pena M.J."/>
            <person name="Martinez J.M."/>
            <person name="Anton J."/>
            <person name="Gasol J.M."/>
            <person name="Rosselli R."/>
            <person name="Rodriguez-Valera F."/>
            <person name="Sullivan M.B."/>
            <person name="Acinas S.G."/>
            <person name="Martinez-Garcia M."/>
        </authorList>
    </citation>
    <scope>NUCLEOTIDE SEQUENCE</scope>
</reference>
<reference evidence="2" key="1">
    <citation type="submission" date="2016-10" db="EMBL/GenBank/DDBJ databases">
        <authorList>
            <person name="Varghese N."/>
        </authorList>
    </citation>
    <scope>NUCLEOTIDE SEQUENCE</scope>
</reference>
<protein>
    <submittedName>
        <fullName evidence="2">Putative major capsid protein</fullName>
    </submittedName>
</protein>
<evidence type="ECO:0000256" key="1">
    <source>
        <dbReference type="SAM" id="MobiDB-lite"/>
    </source>
</evidence>
<dbReference type="EMBL" id="KY052807">
    <property type="protein sequence ID" value="ASE99928.1"/>
    <property type="molecule type" value="Genomic_DNA"/>
</dbReference>
<feature type="compositionally biased region" description="Polar residues" evidence="1">
    <location>
        <begin position="84"/>
        <end position="93"/>
    </location>
</feature>
<name>A0A218MKW7_9VIRU</name>
<feature type="region of interest" description="Disordered" evidence="1">
    <location>
        <begin position="74"/>
        <end position="93"/>
    </location>
</feature>